<feature type="region of interest" description="Disordered" evidence="1">
    <location>
        <begin position="158"/>
        <end position="178"/>
    </location>
</feature>
<keyword evidence="3" id="KW-1185">Reference proteome</keyword>
<proteinExistence type="predicted"/>
<accession>A0A9P9ILB6</accession>
<reference evidence="2" key="1">
    <citation type="journal article" date="2021" name="Nat. Commun.">
        <title>Genetic determinants of endophytism in the Arabidopsis root mycobiome.</title>
        <authorList>
            <person name="Mesny F."/>
            <person name="Miyauchi S."/>
            <person name="Thiergart T."/>
            <person name="Pickel B."/>
            <person name="Atanasova L."/>
            <person name="Karlsson M."/>
            <person name="Huettel B."/>
            <person name="Barry K.W."/>
            <person name="Haridas S."/>
            <person name="Chen C."/>
            <person name="Bauer D."/>
            <person name="Andreopoulos W."/>
            <person name="Pangilinan J."/>
            <person name="LaButti K."/>
            <person name="Riley R."/>
            <person name="Lipzen A."/>
            <person name="Clum A."/>
            <person name="Drula E."/>
            <person name="Henrissat B."/>
            <person name="Kohler A."/>
            <person name="Grigoriev I.V."/>
            <person name="Martin F.M."/>
            <person name="Hacquard S."/>
        </authorList>
    </citation>
    <scope>NUCLEOTIDE SEQUENCE</scope>
    <source>
        <strain evidence="2">MPI-CAGE-AT-0147</strain>
    </source>
</reference>
<dbReference type="AlphaFoldDB" id="A0A9P9ILB6"/>
<sequence length="291" mass="32435">MSPSPKVSETPDADSHPWFVVFRSLNGSYKMAKPAAKSVACQTAVACQTNPTYDSKGYKPRKRFQQYSASEIQALHAFGKGGELAALREGTKTRNDIGRQNQLTRSGYTRKIDPEYDEIFHKVVSLGKVTAKTIKTSGSIPDNEVKKTVRRIADYRRRMKQKEDETEGGKTKDCSRHSDVRLLTTQNVIHYRAKKTPTAINTAPALHPKDAQPKNWVFPAAITYPKETTSCSMDLYIAMIAVTGKTGRESEKTIAASTQKLFPIAMNSAQHNVNTLMQRNRPPNSIPFNAK</sequence>
<gene>
    <name evidence="2" type="ORF">EDB81DRAFT_765424</name>
</gene>
<evidence type="ECO:0000313" key="3">
    <source>
        <dbReference type="Proteomes" id="UP000738349"/>
    </source>
</evidence>
<protein>
    <submittedName>
        <fullName evidence="2">Uncharacterized protein</fullName>
    </submittedName>
</protein>
<dbReference type="Proteomes" id="UP000738349">
    <property type="component" value="Unassembled WGS sequence"/>
</dbReference>
<dbReference type="EMBL" id="JAGMUV010000021">
    <property type="protein sequence ID" value="KAH7124621.1"/>
    <property type="molecule type" value="Genomic_DNA"/>
</dbReference>
<organism evidence="2 3">
    <name type="scientific">Dactylonectria macrodidyma</name>
    <dbReference type="NCBI Taxonomy" id="307937"/>
    <lineage>
        <taxon>Eukaryota</taxon>
        <taxon>Fungi</taxon>
        <taxon>Dikarya</taxon>
        <taxon>Ascomycota</taxon>
        <taxon>Pezizomycotina</taxon>
        <taxon>Sordariomycetes</taxon>
        <taxon>Hypocreomycetidae</taxon>
        <taxon>Hypocreales</taxon>
        <taxon>Nectriaceae</taxon>
        <taxon>Dactylonectria</taxon>
    </lineage>
</organism>
<name>A0A9P9ILB6_9HYPO</name>
<evidence type="ECO:0000313" key="2">
    <source>
        <dbReference type="EMBL" id="KAH7124621.1"/>
    </source>
</evidence>
<comment type="caution">
    <text evidence="2">The sequence shown here is derived from an EMBL/GenBank/DDBJ whole genome shotgun (WGS) entry which is preliminary data.</text>
</comment>
<evidence type="ECO:0000256" key="1">
    <source>
        <dbReference type="SAM" id="MobiDB-lite"/>
    </source>
</evidence>